<evidence type="ECO:0000259" key="4">
    <source>
        <dbReference type="PROSITE" id="PS51651"/>
    </source>
</evidence>
<dbReference type="InterPro" id="IPR046773">
    <property type="entry name" value="DOCKER_Lobe_C"/>
</dbReference>
<dbReference type="PROSITE" id="PS51651">
    <property type="entry name" value="DOCKER"/>
    <property type="match status" value="1"/>
</dbReference>
<dbReference type="GeneID" id="31358375"/>
<feature type="compositionally biased region" description="Polar residues" evidence="3">
    <location>
        <begin position="1"/>
        <end position="21"/>
    </location>
</feature>
<dbReference type="Pfam" id="PF06920">
    <property type="entry name" value="DHR-2_Lobe_A"/>
    <property type="match status" value="1"/>
</dbReference>
<reference evidence="5 6" key="1">
    <citation type="journal article" date="2011" name="Genome Res.">
        <title>Phylogeny-wide analysis of social amoeba genomes highlights ancient origins for complex intercellular communication.</title>
        <authorList>
            <person name="Heidel A.J."/>
            <person name="Lawal H.M."/>
            <person name="Felder M."/>
            <person name="Schilde C."/>
            <person name="Helps N.R."/>
            <person name="Tunggal B."/>
            <person name="Rivero F."/>
            <person name="John U."/>
            <person name="Schleicher M."/>
            <person name="Eichinger L."/>
            <person name="Platzer M."/>
            <person name="Noegel A.A."/>
            <person name="Schaap P."/>
            <person name="Gloeckner G."/>
        </authorList>
    </citation>
    <scope>NUCLEOTIDE SEQUENCE [LARGE SCALE GENOMIC DNA]</scope>
    <source>
        <strain evidence="6">ATCC 26659 / Pp 5 / PN500</strain>
    </source>
</reference>
<dbReference type="Pfam" id="PF20422">
    <property type="entry name" value="DHR-2_Lobe_B"/>
    <property type="match status" value="1"/>
</dbReference>
<dbReference type="InterPro" id="IPR026791">
    <property type="entry name" value="DOCK"/>
</dbReference>
<feature type="domain" description="DOCKER" evidence="4">
    <location>
        <begin position="1270"/>
        <end position="1706"/>
    </location>
</feature>
<dbReference type="InterPro" id="IPR046769">
    <property type="entry name" value="DOCKER_Lobe_A"/>
</dbReference>
<gene>
    <name evidence="5" type="primary">zizD</name>
    <name evidence="5" type="ORF">PPL_02852</name>
</gene>
<dbReference type="PANTHER" id="PTHR23317">
    <property type="entry name" value="DEDICATOR OF CYTOKINESIS DOCK"/>
    <property type="match status" value="1"/>
</dbReference>
<organism evidence="5 6">
    <name type="scientific">Heterostelium pallidum (strain ATCC 26659 / Pp 5 / PN500)</name>
    <name type="common">Cellular slime mold</name>
    <name type="synonym">Polysphondylium pallidum</name>
    <dbReference type="NCBI Taxonomy" id="670386"/>
    <lineage>
        <taxon>Eukaryota</taxon>
        <taxon>Amoebozoa</taxon>
        <taxon>Evosea</taxon>
        <taxon>Eumycetozoa</taxon>
        <taxon>Dictyostelia</taxon>
        <taxon>Acytosteliales</taxon>
        <taxon>Acytosteliaceae</taxon>
        <taxon>Heterostelium</taxon>
    </lineage>
</organism>
<sequence>MSSSEQTPDFLSVAGSSSTLDGSPIPSPRSHAGSLSPHPSPDMKPMASFLSIHHKDDADTPQLPLRMTWNDFEVEYERERDSLPAALTFPVGEVIVRRIERFPRYIFPPTVGLVMGGLEQHVRDMIQHFYKDYLIVQHKSNLGSSGSGVGGSLGVRKPSATKSQSSISIATHDLNGSQPQLRSHLFSSGKSINKQLSNRRLPLSDSGDDVINNNTPMSPMSPMSPSIQINTPLSPNINSTQSSPNILSTNNIDPLKQLIPERFGLELLCEVKELKFLQEIEPFFCSLYIVDLEKRERISENFNFHLNSKGLLESLKISDDLNNGWANQKQALFSLNKYHPNMYFILRVYHIFRGDIEKDIKPYIKDYKKQNKQNVITQFKSEIVEKCTNWGSTEQSQILQPFAWAAYPVFHRPTLSNSSSSANLLQYLQQQQQQNNNNSNSTPTLSSQTLSPNNNNPVQLNSSSNSNPSSTPPSPNPNGYSPPLVPSIPLNLNNGTGSVKARSFTPPINNQVPLPPPLPGSPGGVANGGGTVSSGGHNKTNIEIVGMVPCTPNLSDRSICELLNNDKDLKKLKTVQASFTMSIRSLDADDECRGRISPSLIPMLPLSSERDSFIRDIQDFTETPYPFVDYVNNLYIYPETVFIKYKNPNLQIQVQLIEDLGCLKALRYANLSQFFKHLSGTHDSIGKTFEVVKGIQKIDRLSCVQFFPSILDQLFQIMCSSANDVASQAFSSILHVIKIVDGYEKKAGTEKSRLLTYYSEYMFDYVPDSKNVYEELCRQWVNAINTGIYVKDFRLNWFLFDIMTKSMALSLANSGQLESDIGRENRFKIEFQENLNRLVLKLLPQSDSNGMSVQSWEFFTKFPNFINNLFPLIDRGFLFNLVSRIVTTFTDDKDKDKDTIAMITIKFNFLRIISDYDHYIPLNFPLPIKVVDSIADLTTKFFKRHFIAVLLLNEVEACLKQNKSSIRNQAIQTLKQLLKKHHFDPRYQQQEIREKIATIYFPFVLMMVEHYSILKHSLDSVEVPDWLTCFIWVLQYCNRDLLRVWFTKETETRQNSFLSLILLSLETFKDEPSIHEIILLDIEICKIILDDFKSIDDKLFNMVINNIQRALSLSASDIVPEVYKLIRDSLIPKHPQHLFENTNNICEILCYELLCAADSPKLSVEAASLFYFLLEQNFARTTNDILRMKIQSTVAISKLVGELKLENSSNIIVFMNKVKELMKTHPSSVFKSQIEEVINRINTLIKYSNTINANRTDIEMVAEMYYNISNSYFESPNLRVTWLENLSKKNCDNGQFDEGAQCLIQSAYLISCYLTQKSKLHIRQSDFIAICPNIPKELELPPLKDESLFQTWTLEYMVELLENAISLTLKANRYELAIEIYSLISKIYKSKKDYKSLISVLSNQKVVCETLIEKTKEIRFQPKYYRISFQGAKFEELDGKEYIYKKPADCLLKHIQTQIREHLFEKFGKSDESVVLLPNTPFDRASLDNDKLYFQIITVEPYIELSQLQLPAADPLANGSQFDQYFGVSQFISETAYSHEGKAIQEDLSKQLKKKTIFSVDPASFPYLKNRIDVTSKREIILSPIENAIELIKGRIVKLIEQLQTPSPRINLLQQVIQGSVFPMVNEGPLKICEVFLSKSNSSQYNSEHVDQLKKAMERFIHYCGWTIKLNKGLISPQHQDFQNMVEKQFELYPGNITTFPKSETHVFEGQYNSIITGSSFIGNVANEEGSGGAIYLSLGLVTNSQFKSNTAGLGGAIYNEIVSDEGTVTCLVNETLTSCQSYNNVDQVCGTIVQCINYQAEIVQDNPLITTTIIVLADDVSQDCPGNVTTFPQSETHIFIGQNNTEYICFESFITVDLQINTNIIFARFNLSSFGINGNQYGGLISITYEGAGVGPFVIFDNVTVGNSKTSGDGGCVYVDGASLSIINSTFSGCQSGSYGGAVSTGENTQFISIVNSSFSSNNAALGGAIYSYNQLMATECTFTMNSALTGGAIASNTVNIFGSTFIENVAKLDGGAVYAIGNDNTIEFSGFFGNVVNEEGSGGALYIAMGSVTNSQFKLNSAGSGGAIYSENGELVVANSTFSTCRALDYGGAILSGGSLNVDNCTFVNQLSFYGGAITIGNTNTNIEITNSIFFANQATNGGAIVTSMEAGAIYFTSAYSKLTGGKFIYNKNELYAKSNTFNIDAIPASLQIVNVSTSLIMDQVIYNVPIVIDETMEYPLAYGVFGHPCIDGIATISLDGYVEDCQYFNN</sequence>
<accession>D3B386</accession>
<evidence type="ECO:0000256" key="3">
    <source>
        <dbReference type="SAM" id="MobiDB-lite"/>
    </source>
</evidence>
<dbReference type="InterPro" id="IPR011050">
    <property type="entry name" value="Pectin_lyase_fold/virulence"/>
</dbReference>
<dbReference type="Gene3D" id="1.20.58.740">
    <property type="match status" value="1"/>
</dbReference>
<evidence type="ECO:0000256" key="1">
    <source>
        <dbReference type="ARBA" id="ARBA00022658"/>
    </source>
</evidence>
<dbReference type="RefSeq" id="XP_020435901.1">
    <property type="nucleotide sequence ID" value="XM_020573829.1"/>
</dbReference>
<keyword evidence="1" id="KW-0344">Guanine-nucleotide releasing factor</keyword>
<comment type="caution">
    <text evidence="5">The sequence shown here is derived from an EMBL/GenBank/DDBJ whole genome shotgun (WGS) entry which is preliminary data.</text>
</comment>
<keyword evidence="6" id="KW-1185">Reference proteome</keyword>
<comment type="similarity">
    <text evidence="2">Belongs to the DOCK family.</text>
</comment>
<name>D3B386_HETP5</name>
<feature type="region of interest" description="Disordered" evidence="3">
    <location>
        <begin position="430"/>
        <end position="503"/>
    </location>
</feature>
<dbReference type="InParanoid" id="D3B386"/>
<dbReference type="InterPro" id="IPR043162">
    <property type="entry name" value="DOCK_C_lobe_C"/>
</dbReference>
<protein>
    <submittedName>
        <fullName evidence="5">DOCK family protein</fullName>
    </submittedName>
</protein>
<dbReference type="InterPro" id="IPR046770">
    <property type="entry name" value="DOCKER_Lobe_B"/>
</dbReference>
<dbReference type="EMBL" id="ADBJ01000010">
    <property type="protein sequence ID" value="EFA83784.1"/>
    <property type="molecule type" value="Genomic_DNA"/>
</dbReference>
<dbReference type="STRING" id="670386.D3B386"/>
<dbReference type="Gene3D" id="1.25.40.410">
    <property type="match status" value="1"/>
</dbReference>
<feature type="region of interest" description="Disordered" evidence="3">
    <location>
        <begin position="1"/>
        <end position="46"/>
    </location>
</feature>
<dbReference type="GO" id="GO:0005085">
    <property type="term" value="F:guanyl-nucleotide exchange factor activity"/>
    <property type="evidence" value="ECO:0007669"/>
    <property type="project" value="UniProtKB-KW"/>
</dbReference>
<dbReference type="Pfam" id="PF20421">
    <property type="entry name" value="DHR-2_Lobe_C"/>
    <property type="match status" value="1"/>
</dbReference>
<dbReference type="CDD" id="cd11684">
    <property type="entry name" value="DHR2_DOCK"/>
    <property type="match status" value="1"/>
</dbReference>
<dbReference type="OMA" id="YDHYIPL"/>
<proteinExistence type="inferred from homology"/>
<dbReference type="SUPFAM" id="SSF51126">
    <property type="entry name" value="Pectin lyase-like"/>
    <property type="match status" value="2"/>
</dbReference>
<evidence type="ECO:0000256" key="2">
    <source>
        <dbReference type="PROSITE-ProRule" id="PRU00984"/>
    </source>
</evidence>
<dbReference type="PANTHER" id="PTHR23317:SF109">
    <property type="entry name" value="DOCK FAMILY PROTEIN"/>
    <property type="match status" value="1"/>
</dbReference>
<feature type="compositionally biased region" description="Low complexity" evidence="3">
    <location>
        <begin position="430"/>
        <end position="469"/>
    </location>
</feature>
<dbReference type="InterPro" id="IPR043161">
    <property type="entry name" value="DOCK_C_lobe_A"/>
</dbReference>
<evidence type="ECO:0000313" key="5">
    <source>
        <dbReference type="EMBL" id="EFA83784.1"/>
    </source>
</evidence>
<dbReference type="GO" id="GO:0007264">
    <property type="term" value="P:small GTPase-mediated signal transduction"/>
    <property type="evidence" value="ECO:0007669"/>
    <property type="project" value="InterPro"/>
</dbReference>
<evidence type="ECO:0000313" key="6">
    <source>
        <dbReference type="Proteomes" id="UP000001396"/>
    </source>
</evidence>
<dbReference type="InterPro" id="IPR027357">
    <property type="entry name" value="DOCKER_dom"/>
</dbReference>
<dbReference type="Proteomes" id="UP000001396">
    <property type="component" value="Unassembled WGS sequence"/>
</dbReference>